<evidence type="ECO:0000313" key="3">
    <source>
        <dbReference type="Proteomes" id="UP001220324"/>
    </source>
</evidence>
<dbReference type="EMBL" id="JAQIZZ010000003">
    <property type="protein sequence ID" value="KAJ5546187.1"/>
    <property type="molecule type" value="Genomic_DNA"/>
</dbReference>
<evidence type="ECO:0000259" key="1">
    <source>
        <dbReference type="Pfam" id="PF14033"/>
    </source>
</evidence>
<gene>
    <name evidence="2" type="ORF">N7494_003772</name>
</gene>
<dbReference type="AlphaFoldDB" id="A0AAD6CZE5"/>
<protein>
    <recommendedName>
        <fullName evidence="1">DUF4246 domain-containing protein</fullName>
    </recommendedName>
</protein>
<accession>A0AAD6CZE5</accession>
<dbReference type="Pfam" id="PF14033">
    <property type="entry name" value="DUF4246"/>
    <property type="match status" value="1"/>
</dbReference>
<evidence type="ECO:0000313" key="2">
    <source>
        <dbReference type="EMBL" id="KAJ5546187.1"/>
    </source>
</evidence>
<comment type="caution">
    <text evidence="2">The sequence shown here is derived from an EMBL/GenBank/DDBJ whole genome shotgun (WGS) entry which is preliminary data.</text>
</comment>
<dbReference type="Proteomes" id="UP001220324">
    <property type="component" value="Unassembled WGS sequence"/>
</dbReference>
<proteinExistence type="predicted"/>
<dbReference type="PANTHER" id="PTHR33119">
    <property type="entry name" value="IFI3P"/>
    <property type="match status" value="1"/>
</dbReference>
<keyword evidence="3" id="KW-1185">Reference proteome</keyword>
<dbReference type="InterPro" id="IPR049192">
    <property type="entry name" value="DUF4246_C"/>
</dbReference>
<dbReference type="PANTHER" id="PTHR33119:SF1">
    <property type="entry name" value="FE2OG DIOXYGENASE DOMAIN-CONTAINING PROTEIN"/>
    <property type="match status" value="1"/>
</dbReference>
<organism evidence="2 3">
    <name type="scientific">Penicillium frequentans</name>
    <dbReference type="NCBI Taxonomy" id="3151616"/>
    <lineage>
        <taxon>Eukaryota</taxon>
        <taxon>Fungi</taxon>
        <taxon>Dikarya</taxon>
        <taxon>Ascomycota</taxon>
        <taxon>Pezizomycotina</taxon>
        <taxon>Eurotiomycetes</taxon>
        <taxon>Eurotiomycetidae</taxon>
        <taxon>Eurotiales</taxon>
        <taxon>Aspergillaceae</taxon>
        <taxon>Penicillium</taxon>
    </lineage>
</organism>
<dbReference type="InterPro" id="IPR025340">
    <property type="entry name" value="DUF4246"/>
</dbReference>
<feature type="domain" description="DUF4246" evidence="1">
    <location>
        <begin position="51"/>
        <end position="122"/>
    </location>
</feature>
<reference evidence="2 3" key="1">
    <citation type="journal article" date="2023" name="IMA Fungus">
        <title>Comparative genomic study of the Penicillium genus elucidates a diverse pangenome and 15 lateral gene transfer events.</title>
        <authorList>
            <person name="Petersen C."/>
            <person name="Sorensen T."/>
            <person name="Nielsen M.R."/>
            <person name="Sondergaard T.E."/>
            <person name="Sorensen J.L."/>
            <person name="Fitzpatrick D.A."/>
            <person name="Frisvad J.C."/>
            <person name="Nielsen K.L."/>
        </authorList>
    </citation>
    <scope>NUCLEOTIDE SEQUENCE [LARGE SCALE GENOMIC DNA]</scope>
    <source>
        <strain evidence="2 3">IBT 35679</strain>
    </source>
</reference>
<sequence>MLYGGYYRYKEWLSNNGEYNFRARPAHQHDNSDEAGILAEFLGSPPLYLCADVYGNPPVQCTGSVAILQGRLVTFPNAIESRMEQFQLLDPASPGHLRAKLYLVDLYYRVFSTWNVLPQQHD</sequence>
<name>A0AAD6CZE5_9EURO</name>